<name>A0AAV1LGG7_9NEOP</name>
<evidence type="ECO:0000256" key="1">
    <source>
        <dbReference type="ARBA" id="ARBA00005906"/>
    </source>
</evidence>
<protein>
    <submittedName>
        <fullName evidence="5">Uncharacterized protein</fullName>
    </submittedName>
</protein>
<dbReference type="AlphaFoldDB" id="A0AAV1LGG7"/>
<gene>
    <name evidence="5" type="ORF">PARMNEM_LOCUS12987</name>
</gene>
<keyword evidence="2" id="KW-0677">Repeat</keyword>
<dbReference type="InterPro" id="IPR002635">
    <property type="entry name" value="Chorion"/>
</dbReference>
<accession>A0AAV1LGG7</accession>
<evidence type="ECO:0000256" key="3">
    <source>
        <dbReference type="RuleBase" id="RU004378"/>
    </source>
</evidence>
<reference evidence="5 6" key="1">
    <citation type="submission" date="2023-11" db="EMBL/GenBank/DDBJ databases">
        <authorList>
            <person name="Hedman E."/>
            <person name="Englund M."/>
            <person name="Stromberg M."/>
            <person name="Nyberg Akerstrom W."/>
            <person name="Nylinder S."/>
            <person name="Jareborg N."/>
            <person name="Kallberg Y."/>
            <person name="Kronander E."/>
        </authorList>
    </citation>
    <scope>NUCLEOTIDE SEQUENCE [LARGE SCALE GENOMIC DNA]</scope>
</reference>
<dbReference type="Proteomes" id="UP001314205">
    <property type="component" value="Unassembled WGS sequence"/>
</dbReference>
<dbReference type="GO" id="GO:0042600">
    <property type="term" value="C:egg chorion"/>
    <property type="evidence" value="ECO:0007669"/>
    <property type="project" value="InterPro"/>
</dbReference>
<evidence type="ECO:0000313" key="6">
    <source>
        <dbReference type="Proteomes" id="UP001314205"/>
    </source>
</evidence>
<evidence type="ECO:0000313" key="5">
    <source>
        <dbReference type="EMBL" id="CAK1593154.1"/>
    </source>
</evidence>
<dbReference type="GO" id="GO:0007304">
    <property type="term" value="P:chorion-containing eggshell formation"/>
    <property type="evidence" value="ECO:0007669"/>
    <property type="project" value="InterPro"/>
</dbReference>
<proteinExistence type="inferred from homology"/>
<evidence type="ECO:0000256" key="2">
    <source>
        <dbReference type="ARBA" id="ARBA00022737"/>
    </source>
</evidence>
<sequence>MAVKSFALLCLQVLLIKVIAAYPCSPCAGLQSTGLCTPEDLAAASGGLFIVTTGSPIAPTGISVYSENTIEGVLSVEGTLPFLATVCLEGEVPTYGTGTVAYGCGNGNVGMIA</sequence>
<comment type="caution">
    <text evidence="5">The sequence shown here is derived from an EMBL/GenBank/DDBJ whole genome shotgun (WGS) entry which is preliminary data.</text>
</comment>
<dbReference type="Pfam" id="PF01723">
    <property type="entry name" value="Chorion_1"/>
    <property type="match status" value="1"/>
</dbReference>
<organism evidence="5 6">
    <name type="scientific">Parnassius mnemosyne</name>
    <name type="common">clouded apollo</name>
    <dbReference type="NCBI Taxonomy" id="213953"/>
    <lineage>
        <taxon>Eukaryota</taxon>
        <taxon>Metazoa</taxon>
        <taxon>Ecdysozoa</taxon>
        <taxon>Arthropoda</taxon>
        <taxon>Hexapoda</taxon>
        <taxon>Insecta</taxon>
        <taxon>Pterygota</taxon>
        <taxon>Neoptera</taxon>
        <taxon>Endopterygota</taxon>
        <taxon>Lepidoptera</taxon>
        <taxon>Glossata</taxon>
        <taxon>Ditrysia</taxon>
        <taxon>Papilionoidea</taxon>
        <taxon>Papilionidae</taxon>
        <taxon>Parnassiinae</taxon>
        <taxon>Parnassini</taxon>
        <taxon>Parnassius</taxon>
        <taxon>Driopa</taxon>
    </lineage>
</organism>
<keyword evidence="6" id="KW-1185">Reference proteome</keyword>
<evidence type="ECO:0000256" key="4">
    <source>
        <dbReference type="SAM" id="SignalP"/>
    </source>
</evidence>
<feature type="signal peptide" evidence="4">
    <location>
        <begin position="1"/>
        <end position="21"/>
    </location>
</feature>
<dbReference type="EMBL" id="CAVLGL010000088">
    <property type="protein sequence ID" value="CAK1593154.1"/>
    <property type="molecule type" value="Genomic_DNA"/>
</dbReference>
<comment type="similarity">
    <text evidence="1 3">Belongs to the chorion protein family.</text>
</comment>
<dbReference type="GO" id="GO:0005213">
    <property type="term" value="F:structural constituent of egg chorion"/>
    <property type="evidence" value="ECO:0007669"/>
    <property type="project" value="InterPro"/>
</dbReference>
<keyword evidence="4" id="KW-0732">Signal</keyword>
<feature type="chain" id="PRO_5043382118" evidence="4">
    <location>
        <begin position="22"/>
        <end position="113"/>
    </location>
</feature>